<evidence type="ECO:0000256" key="2">
    <source>
        <dbReference type="ARBA" id="ARBA00022525"/>
    </source>
</evidence>
<dbReference type="InterPro" id="IPR008965">
    <property type="entry name" value="CBM2/CBM3_carb-bd_dom_sf"/>
</dbReference>
<evidence type="ECO:0000313" key="8">
    <source>
        <dbReference type="EMBL" id="AEE48224.1"/>
    </source>
</evidence>
<dbReference type="SUPFAM" id="SSF110296">
    <property type="entry name" value="Oligoxyloglucan reducing end-specific cellobiohydrolase"/>
    <property type="match status" value="1"/>
</dbReference>
<evidence type="ECO:0000259" key="6">
    <source>
        <dbReference type="Pfam" id="PF17210"/>
    </source>
</evidence>
<dbReference type="CDD" id="cd14252">
    <property type="entry name" value="Dockerin_like"/>
    <property type="match status" value="1"/>
</dbReference>
<dbReference type="STRING" id="760192.Halhy_0312"/>
<organism evidence="8 9">
    <name type="scientific">Haliscomenobacter hydrossis (strain ATCC 27775 / DSM 1100 / LMG 10767 / O)</name>
    <dbReference type="NCBI Taxonomy" id="760192"/>
    <lineage>
        <taxon>Bacteria</taxon>
        <taxon>Pseudomonadati</taxon>
        <taxon>Bacteroidota</taxon>
        <taxon>Saprospiria</taxon>
        <taxon>Saprospirales</taxon>
        <taxon>Haliscomenobacteraceae</taxon>
        <taxon>Haliscomenobacter</taxon>
    </lineage>
</organism>
<dbReference type="eggNOG" id="COG3292">
    <property type="taxonomic scope" value="Bacteria"/>
</dbReference>
<feature type="domain" description="SD-repeat containing protein B" evidence="6">
    <location>
        <begin position="2374"/>
        <end position="2481"/>
    </location>
</feature>
<dbReference type="SUPFAM" id="SSF49384">
    <property type="entry name" value="Carbohydrate-binding domain"/>
    <property type="match status" value="1"/>
</dbReference>
<feature type="domain" description="GEVED" evidence="7">
    <location>
        <begin position="1833"/>
        <end position="1911"/>
    </location>
</feature>
<feature type="region of interest" description="Disordered" evidence="4">
    <location>
        <begin position="2152"/>
        <end position="2183"/>
    </location>
</feature>
<feature type="domain" description="SD-repeat containing protein B" evidence="6">
    <location>
        <begin position="1915"/>
        <end position="2041"/>
    </location>
</feature>
<proteinExistence type="predicted"/>
<feature type="region of interest" description="Disordered" evidence="4">
    <location>
        <begin position="2951"/>
        <end position="2976"/>
    </location>
</feature>
<dbReference type="InterPro" id="IPR036439">
    <property type="entry name" value="Dockerin_dom_sf"/>
</dbReference>
<gene>
    <name evidence="8" type="ordered locus">Halhy_0312</name>
</gene>
<dbReference type="Gene3D" id="2.60.40.10">
    <property type="entry name" value="Immunoglobulins"/>
    <property type="match status" value="2"/>
</dbReference>
<reference evidence="8 9" key="1">
    <citation type="journal article" date="2011" name="Stand. Genomic Sci.">
        <title>Complete genome sequence of Haliscomenobacter hydrossis type strain (O).</title>
        <authorList>
            <consortium name="US DOE Joint Genome Institute (JGI-PGF)"/>
            <person name="Daligault H."/>
            <person name="Lapidus A."/>
            <person name="Zeytun A."/>
            <person name="Nolan M."/>
            <person name="Lucas S."/>
            <person name="Del Rio T.G."/>
            <person name="Tice H."/>
            <person name="Cheng J.F."/>
            <person name="Tapia R."/>
            <person name="Han C."/>
            <person name="Goodwin L."/>
            <person name="Pitluck S."/>
            <person name="Liolios K."/>
            <person name="Pagani I."/>
            <person name="Ivanova N."/>
            <person name="Huntemann M."/>
            <person name="Mavromatis K."/>
            <person name="Mikhailova N."/>
            <person name="Pati A."/>
            <person name="Chen A."/>
            <person name="Palaniappan K."/>
            <person name="Land M."/>
            <person name="Hauser L."/>
            <person name="Brambilla E.M."/>
            <person name="Rohde M."/>
            <person name="Verbarg S."/>
            <person name="Goker M."/>
            <person name="Bristow J."/>
            <person name="Eisen J.A."/>
            <person name="Markowitz V."/>
            <person name="Hugenholtz P."/>
            <person name="Kyrpides N.C."/>
            <person name="Klenk H.P."/>
            <person name="Woyke T."/>
        </authorList>
    </citation>
    <scope>NUCLEOTIDE SEQUENCE [LARGE SCALE GENOMIC DNA]</scope>
    <source>
        <strain evidence="9">ATCC 27775 / DSM 1100 / LMG 10767 / O</strain>
    </source>
</reference>
<evidence type="ECO:0000256" key="1">
    <source>
        <dbReference type="ARBA" id="ARBA00004613"/>
    </source>
</evidence>
<dbReference type="InterPro" id="IPR045474">
    <property type="entry name" value="GEVED"/>
</dbReference>
<sequence length="4906" mass="529843">MKRPLHLSTFAFGDSSSAFFPTKMGKPIYLSQKIMWVMLGLISLAGSLSGQSINTGNVTTSPFCPGDAISIPFTVDTSGRSFGAAGGPAGGPTLITYQAQLSNTAGSFGSGTTNLASIQSLSGSNKQAITGLTINTTIPTGLPYSNTYRVRVIKTAPGTVNQTLIGTNITINPNSNGNLTIRAAGFTNPPPAGTICQGADYDLQFTNNNTFNPGNLFIAQLDNNINFTSPVNIGVLASTASSGTIKVVIPFTESGTGYYIRYIATNSVPGGFESCPSGAYTIPAVRPFTDPGNDLECTGGNASFNVSGGADSYQWQKVCSPPFSNITMGVGGSGVTFDIAKDGVDVFAATPTELSISRNSGATFTESKLVGQTVNKVFVVGNTVYAATNMGIFISNDNGVNFGPPVNTSGPNFLPQNNITALAVSAGVVYAGTGSAGLAIGTPGSAFAVRTTANGLGSNVIFDVFVDGAYVYVGTQGGLSVSSDGGASFVNYTTADGLGSNIVYSVFQRDNIVYAGTDFGFAYATSYNNTPDLVFTNILGGLGSPIVRDIFVSGSRIYAATTGGLSVANVGSTAFTTITVGLVNPNVYGVKEDAGTVYLATLGGVAFTTFTTMNVGGGGTNYNFTVTPADSWCRFQVVVNRGGCTLISNQVRVADIPPNITAVGTGPAGVGDGPTTCGGVNGEIKISGLVPLTKYRLVYTGTNGFTDSGDTITANAQGEFLNTLFPAGSYDLSVQSLVNPPVPACFSNTVNVILNDPLPPSAVTANLLDASICAGENITVNLPSALANTPGVSVEQYKWYTDLLGTTPANPATTTALTYSPAASPAVGTGSIFVRKRDVVTLCDGPMLTLNYAVNPRPSISHAKTDPSSAVATDGSITISLGANPGTAPFTLQYTTPANVLVTVNNATFPQVIAGLGIGNYTMFSVTNSEGCQSNIIASCPLLPPPPPDVIGGKVLQTVVCEIPGTAGGYFQQAEEVCASDQLVDEGVGSIAVGRIRRTSINPVNDEKVEMRGFVQFDLNAFVPKNATIEKIEYRPTSLTGGFQQVCEVDVVNTGATGDIQFDITQVKANNYAPYIGYQQSINDDLYDVKYNDFVIAKDAIGALTDLGPQGVIDAQQRLNDDGIFQVGLALSGNDFDLPVYQFHGMVFAPSGAHTLCITYTLKDYGDLPEPKFATDLAGGLVGPSHRIDLIDTNTDPNAETFEPAMFIGLTPPDGEADGQPSVFADGDNNDDVNDEDINSAWFTNPATDDSLIAGNTITLSFPVTNNLPGPVNVIAFFDWNNNGVFENDTERYSTTAPNGASTVTFLDLQIPIYATGNVGVRVRMTSGAVFDAYGPAPDGEVEDYLLRGIAGFDYADLPDSEPTLTPGATGIGNYETIFAIDGSRGPRHLINPNLRIGNTIDAELDGQPQANAFGDDINGIDDEDGVIQPDSVVRGKPARFRVFVTNKTMANAYLMGFVDWNNDGSFEDASPNQKSGPITIAPGFSGYYDVIFQVPVNPNPLPERVASRFRLFNVNNASTLLSTGPAQGVLTDVQGEVEDSWVTIVGYDWGDLGEPRYITDAQGGQAGPSHKIYAIDNGAGPVTSLYIGATPPDAEPQGNPNQPATGDDNNGIDDEDLSPNNFLNPTTLLPYPLIATDSTVLRIPVTNNFLNKTATLWAFIDWNGDGQFNGVTETYQRTVPAGFIGNVNMGIRIPNIALSDSIGVRIRITSGNILDAYGQAPDGEVEDFMVELRGAEYGDLPDATAGTGNNDYQTRRVYNGPRHGVPVTPLVFMGKEIDTEADGQPTERANGDDNNQIPDDEDGIVFLGPLVPGSTSQLSFSGTNNTTDTATLHIWADWNSDGILEYVDSVDVGPTTTVAGQIVNFNVPANATFAGGKVFFRFRFTTDTIFNVAPSPNGSAADGEVEDYFLPIFKMGNLVWEDRNHNGLQDAEEINLGIENVRVVLRFGGVDPITGRCDSVNQNTATNPNTIAISGGTDLVRDSILQVFTDSSGLYCFTGLIEGVYQIIAVDTFGLTPTRFDYIKNVTEEDLDSDGKPLKNPWDYVSGDRRQSKSQMFKLKIDQIGTDEEGILDQGNPQLLDPNAVGALPDDRVEQRIDFGYVGLDLGDLAESGSNPSLTNFITSENGTKPEGPKHIVTPDLKLGTCQDVEWQGQPDQDAGAEFKPAPDAGGDDPIADFSNYPNFPYDPSQGRRWPFHDAANACGDDEDGIRFLTPMIAGYDAIISVKYAAKINLNGPDAYLHAWFDWNGDGNFDNGAGVIDANEHIIFYKRDGVVVPNMLEANTQAVKLEMSYLTSATDSLTLTFKVPANVAYNNGNILSRFRISFDPQLGPNGILAPSLNFPDPQPGAGVSQVPGGVIPYGEVEDYFISLSKVGNTVFEDRDYDGFQDDLEPGIANVPIQLQFAGADGILNSGDPYEFTYHDTTDANGRYFFCGLIGNVDPSGIPNPVYQLIVKDPAGMTATFNNPDPSDDACIDDNSNGDDLLIDNRITTDTFTITNPMMLCLDENERNDVGGLLPGSNLPPALDALNNFPDNQYDETRDFGYTGFDYGDLPIASVKPGSNYLTLRDSMNALFNNKFGARHAIQPRLYLGKGVDGELNGKPDDDAGSKAGGDDDDQGAFKKGVTADDETGVRLLSPLLPGEFAYIKVNYTSQDTTNGGYINRTAYLDAFIDWNGNGVMDIPAEKVEFTHQSTSSASPFSTNNLVTILPPLTRTATLPATGANGVDSTILAFRVPTTAVFDSGVVFMRFRLGWTNYAASYPMSFPNGLGADNNIFHMATSPYVKAYEPFNDVALPDVANLGRYPYPQGEVEDYGIPVAKIGNLSWFDHDVFGDQDTREDVVDSLHLVLIWGGVNGTTGAFDTVGYQTSLTSLGTVTDILYNRSIAPPTVGTYTPGALVKTGISPAADSGLYSFRGLIPGIYYVLPMKYFATDSASFVNAWPKHRVVTLQDNPGVSDGQDSDGRTSGVGGTSRGPGAFVKILDGNSRQPEVCVNDRPLFAAPNPINDAREGGSAAELRANDAIENGKRDADDNANPFTPAFFPDNQWDKSVDIGWVDEPNVEASMDIVGVNFPTSQICGNFNVITHLCVKNPQEVPLDSFQMFFNLQDAYGNALYTGTKPIITIVDSAFVTNPAHVKIRKSSLVNFKTSVNAKPKDLLVVNPNYNGTTDTKLLVPTSEKPHFLLRGDSILCVQIEFEIDPSKIDAYPWMLSASVTARAVGFNKATGDKRPLTDFRFFHPRFGKSIVVFDSTDEFDDPMPMAGLVYPDGGDGILFEGMVADRGLKGDYQLPYVSPNVTGRDKYEDEDDKAIMNDSCWINTKWNSGYKEFTIALDANCQAIVNADLLVPNFIAACGFDKYPMGSYYRVIIQDKWTEETLWASVDRVPFDVNKYLDRQLIYKVRSVANHCNVIWGPIIFTDKIPPVVTCPPNTSRKLNAKNEIVGTYTFVCTDIDSIYNVEKSWKNVNYPYYTGLATATDACGAPRLENIKDEIIYLSDCNESAANGYIYAQIRRTFIFIDRMGNRANCSQLINFYRPTIKLPDCKISVPNNKAKGDTLILPIDLVGKKYNIKESVPYFINGSGDTIYITGKDYCGFSFNYTDEVSFETGQGRCGKKIIRTWSIFDWCYGHGANYPNYLMQPESNNYCYAGSSWAGGRYTWQQTIIVGDDEKPIIFALDIDKDGHVGRFDPGPAPNYPNSPKDSTLTYDPDDVLIYSTSPMDCTGNFLFNRDHFKVIEQSDWCYDIRVVERVAILDLDERPTGKFEFKIHPFVKITGDCIKGYTVIGVPMKGDWFIEVRVYDACYSESTALIPVRIMDQISPVVICDDKLNITLDNQGNGFVAAKDLDEGSWDNCNKLDWVKVRRPVQDACVATLLKFPRVIDVNKNGKIDPYDPSKGLVDLNGNGRTNDDYDYIDLNSDRIPQLNEYFTIGEYFTKNKPAAGNGSDMIMTPLMDTVPFFCCDGGSLMVELWGADKFGNRNYCWNNIQLEDKTPLECIAPWEVSVLCTDKNLAFIDSKVQSAKIFGDVVISSGGICVLADTTYTVVKRLKCGAGTIERIWTLTKQTAHGPIVTTCKQIIRVLPVREYDICFPKDVDQRDCKIPVIDTTVVKEWACDILAVNVSDKRYDASDDECYKIFRTYTVIDWCAYDDRCGDPMAEGAIFVVERSLWENYGKKPVYVLVRDRDRDQNEEFWLSKDLNTNNEDDIYVRGDADFGGLTRVGTSTVSTAYMPKCDDAFLDNPYGLPVGEYYHSFMYTQIIKVYDEVPPVVTGDPGKFCIREGEDCLANIKMVVKATDNCTDVVTLETNMLMIAPFQTTVAGSMILYGTPRWSTKALGNGQFEINVSNLPQGKHDLIVVVRDECGNLSAATRIPFTVEDCKAPAPICINGLSTELMPDASGTGGMMTVWATDFVASKIYDCNGQGPETNGSGKLVTKYSINRVGSPVVESQTNLVFTCADAGKPIQIELHAWDNAGNHDFCVTFIDIQDNRQVCTPGNVNTGVISGLIATDESEPVAGVMVNVSGAATLNQPTANAGVFAFSNLVKGSDFTVSAQLDKDHINGVSTFDLVQIQKHILGVKTLEGPYRQIAADVNNSKSISTLDMIQIRKLILNIDDRFKSVPSWKFVDATYKFADAQNPFAAEFPEVVNVNDLVGNVKADFVAIKMGDVNGNAATITGLAATEIRADRQFLLAAEDMAMKAEGHYEVAIRAKDLRNIQGYQFTLNYDISALELEGIEYGVAKADNFGIFKERGAITTSWNLSSSLGAAGNEVLFTLKLKARTAVKLSEVLNISSQLTPAEAYDTQNEAIGVKLSFGAISGQDFAVLRQNTPNPFHDETLVGFYLPKAAKAVLTIRDTKGSLVYRTEGNFVKGENKVILKQADLRASGVLYYTLETADFTDTKKMILLNR</sequence>
<feature type="region of interest" description="Disordered" evidence="4">
    <location>
        <begin position="2597"/>
        <end position="2625"/>
    </location>
</feature>
<dbReference type="InterPro" id="IPR033764">
    <property type="entry name" value="Sdr_B"/>
</dbReference>
<dbReference type="EMBL" id="CP002691">
    <property type="protein sequence ID" value="AEE48224.1"/>
    <property type="molecule type" value="Genomic_DNA"/>
</dbReference>
<protein>
    <submittedName>
        <fullName evidence="8">Cellulosome anchoring protein cohesin region</fullName>
    </submittedName>
</protein>
<dbReference type="InterPro" id="IPR002102">
    <property type="entry name" value="Cohesin_dom"/>
</dbReference>
<feature type="compositionally biased region" description="Basic and acidic residues" evidence="4">
    <location>
        <begin position="2597"/>
        <end position="2609"/>
    </location>
</feature>
<dbReference type="GO" id="GO:0000272">
    <property type="term" value="P:polysaccharide catabolic process"/>
    <property type="evidence" value="ECO:0007669"/>
    <property type="project" value="InterPro"/>
</dbReference>
<dbReference type="InterPro" id="IPR013783">
    <property type="entry name" value="Ig-like_fold"/>
</dbReference>
<evidence type="ECO:0000256" key="3">
    <source>
        <dbReference type="ARBA" id="ARBA00022729"/>
    </source>
</evidence>
<dbReference type="HOGENOM" id="CLU_223390_0_0_10"/>
<dbReference type="GO" id="GO:0005576">
    <property type="term" value="C:extracellular region"/>
    <property type="evidence" value="ECO:0007669"/>
    <property type="project" value="UniProtKB-SubCell"/>
</dbReference>
<evidence type="ECO:0000313" key="9">
    <source>
        <dbReference type="Proteomes" id="UP000008461"/>
    </source>
</evidence>
<dbReference type="InterPro" id="IPR015943">
    <property type="entry name" value="WD40/YVTN_repeat-like_dom_sf"/>
</dbReference>
<dbReference type="Pfam" id="PF00963">
    <property type="entry name" value="Cohesin"/>
    <property type="match status" value="1"/>
</dbReference>
<dbReference type="Gene3D" id="2.130.10.10">
    <property type="entry name" value="YVTN repeat-like/Quinoprotein amine dehydrogenase"/>
    <property type="match status" value="1"/>
</dbReference>
<feature type="region of interest" description="Disordered" evidence="4">
    <location>
        <begin position="1586"/>
        <end position="1620"/>
    </location>
</feature>
<accession>F4KW26</accession>
<dbReference type="Pfam" id="PF20009">
    <property type="entry name" value="GEVED"/>
    <property type="match status" value="5"/>
</dbReference>
<feature type="domain" description="GEVED" evidence="7">
    <location>
        <begin position="1454"/>
        <end position="1540"/>
    </location>
</feature>
<dbReference type="Gene3D" id="1.10.1330.10">
    <property type="entry name" value="Dockerin domain"/>
    <property type="match status" value="1"/>
</dbReference>
<feature type="domain" description="GEVED" evidence="7">
    <location>
        <begin position="1657"/>
        <end position="1731"/>
    </location>
</feature>
<evidence type="ECO:0000256" key="4">
    <source>
        <dbReference type="SAM" id="MobiDB-lite"/>
    </source>
</evidence>
<feature type="domain" description="GEVED" evidence="7">
    <location>
        <begin position="2241"/>
        <end position="2370"/>
    </location>
</feature>
<evidence type="ECO:0000259" key="5">
    <source>
        <dbReference type="Pfam" id="PF00963"/>
    </source>
</evidence>
<keyword evidence="3" id="KW-0732">Signal</keyword>
<name>F4KW26_HALH1</name>
<dbReference type="RefSeq" id="WP_013762788.1">
    <property type="nucleotide sequence ID" value="NC_015510.1"/>
</dbReference>
<dbReference type="CDD" id="cd08547">
    <property type="entry name" value="Type_II_cohesin"/>
    <property type="match status" value="1"/>
</dbReference>
<feature type="domain" description="GEVED" evidence="7">
    <location>
        <begin position="1274"/>
        <end position="1347"/>
    </location>
</feature>
<dbReference type="Proteomes" id="UP000008461">
    <property type="component" value="Chromosome"/>
</dbReference>
<dbReference type="SUPFAM" id="SSF117074">
    <property type="entry name" value="Hypothetical protein PA1324"/>
    <property type="match status" value="2"/>
</dbReference>
<feature type="compositionally biased region" description="Polar residues" evidence="4">
    <location>
        <begin position="1599"/>
        <end position="1609"/>
    </location>
</feature>
<keyword evidence="2" id="KW-0964">Secreted</keyword>
<feature type="domain" description="Cohesin" evidence="5">
    <location>
        <begin position="4703"/>
        <end position="4794"/>
    </location>
</feature>
<dbReference type="KEGG" id="hhy:Halhy_0312"/>
<evidence type="ECO:0000259" key="7">
    <source>
        <dbReference type="Pfam" id="PF20009"/>
    </source>
</evidence>
<dbReference type="GO" id="GO:0030246">
    <property type="term" value="F:carbohydrate binding"/>
    <property type="evidence" value="ECO:0007669"/>
    <property type="project" value="InterPro"/>
</dbReference>
<reference key="2">
    <citation type="submission" date="2011-04" db="EMBL/GenBank/DDBJ databases">
        <title>Complete sequence of chromosome of Haliscomenobacter hydrossis DSM 1100.</title>
        <authorList>
            <consortium name="US DOE Joint Genome Institute (JGI-PGF)"/>
            <person name="Lucas S."/>
            <person name="Han J."/>
            <person name="Lapidus A."/>
            <person name="Bruce D."/>
            <person name="Goodwin L."/>
            <person name="Pitluck S."/>
            <person name="Peters L."/>
            <person name="Kyrpides N."/>
            <person name="Mavromatis K."/>
            <person name="Ivanova N."/>
            <person name="Ovchinnikova G."/>
            <person name="Pagani I."/>
            <person name="Daligault H."/>
            <person name="Detter J.C."/>
            <person name="Han C."/>
            <person name="Land M."/>
            <person name="Hauser L."/>
            <person name="Markowitz V."/>
            <person name="Cheng J.-F."/>
            <person name="Hugenholtz P."/>
            <person name="Woyke T."/>
            <person name="Wu D."/>
            <person name="Verbarg S."/>
            <person name="Frueling A."/>
            <person name="Brambilla E."/>
            <person name="Klenk H.-P."/>
            <person name="Eisen J.A."/>
        </authorList>
    </citation>
    <scope>NUCLEOTIDE SEQUENCE</scope>
    <source>
        <strain>DSM 1100</strain>
    </source>
</reference>
<comment type="subcellular location">
    <subcellularLocation>
        <location evidence="1">Secreted</location>
    </subcellularLocation>
</comment>
<dbReference type="Pfam" id="PF17210">
    <property type="entry name" value="SdrD_B"/>
    <property type="match status" value="2"/>
</dbReference>
<keyword evidence="9" id="KW-1185">Reference proteome</keyword>
<dbReference type="Gene3D" id="2.60.40.680">
    <property type="match status" value="1"/>
</dbReference>